<dbReference type="OrthoDB" id="10250730at2759"/>
<dbReference type="SUPFAM" id="SSF56281">
    <property type="entry name" value="Metallo-hydrolase/oxidoreductase"/>
    <property type="match status" value="1"/>
</dbReference>
<dbReference type="InterPro" id="IPR039344">
    <property type="entry name" value="MBLAC1"/>
</dbReference>
<dbReference type="CDD" id="cd02440">
    <property type="entry name" value="AdoMet_MTases"/>
    <property type="match status" value="1"/>
</dbReference>
<proteinExistence type="predicted"/>
<dbReference type="SUPFAM" id="SSF53335">
    <property type="entry name" value="S-adenosyl-L-methionine-dependent methyltransferases"/>
    <property type="match status" value="1"/>
</dbReference>
<dbReference type="Proteomes" id="UP000282613">
    <property type="component" value="Unassembled WGS sequence"/>
</dbReference>
<dbReference type="GO" id="GO:0008757">
    <property type="term" value="F:S-adenosylmethionine-dependent methyltransferase activity"/>
    <property type="evidence" value="ECO:0007669"/>
    <property type="project" value="InterPro"/>
</dbReference>
<sequence length="492" mass="54734">MSSDTYEVTLLREGFEENAEDGYVRRQCNTVLVRGPCGTMVINPGSPWDGPALVEALKKYGVADPSLVKYVICTDGRATHVGCLSLFTKAEMIIVGHDIQKPGNVFIQHDFMDDSVPFEFDENLSVIGTPGLMDQQVTVFVKGIITPHDSFGDEIPKTPVSIAITGSIFADEEDAARTGVFHGSYFPSDFRGDANSGLSIWRQSRDRLLEKSEWIFPAFGCAFKVKPEFSKTPLPTIMSHTISAAFARGLKCPDMSMPSVFLKLFVFRLLNRPLNRYAVEKCNLKPGHCVLDVGSGLGIGMHFALKRVAPRTISYLRFNLPGRVFGPQWLARLGLVPLKVSTVLDGDGIVHGLDTSIEMIRVSRSRLKPFIKSERVFLHHNSVQNIPLQNASVDACFHVDSFYFWPSLGEALEEVLRVLRPGGVVVTVFDPRHLNQFTHWGWMRYARPDVLAYAVALESVGFCDIEWIKNDPLAPTGVQCIRAYKPPLNLLT</sequence>
<dbReference type="InterPro" id="IPR036866">
    <property type="entry name" value="RibonucZ/Hydroxyglut_hydro"/>
</dbReference>
<name>A0A0R3W5L4_TAEAS</name>
<accession>A0A0R3W5L4</accession>
<evidence type="ECO:0000313" key="3">
    <source>
        <dbReference type="Proteomes" id="UP000282613"/>
    </source>
</evidence>
<protein>
    <submittedName>
        <fullName evidence="4">Methyltransf_11 domain-containing protein</fullName>
    </submittedName>
</protein>
<evidence type="ECO:0000259" key="1">
    <source>
        <dbReference type="Pfam" id="PF08241"/>
    </source>
</evidence>
<dbReference type="Gene3D" id="3.40.50.150">
    <property type="entry name" value="Vaccinia Virus protein VP39"/>
    <property type="match status" value="1"/>
</dbReference>
<reference evidence="2 3" key="2">
    <citation type="submission" date="2018-11" db="EMBL/GenBank/DDBJ databases">
        <authorList>
            <consortium name="Pathogen Informatics"/>
        </authorList>
    </citation>
    <scope>NUCLEOTIDE SEQUENCE [LARGE SCALE GENOMIC DNA]</scope>
</reference>
<dbReference type="PANTHER" id="PTHR23200:SF48">
    <property type="entry name" value="METALLO-BETA-LACTAMASE DOMAIN-CONTAINING PROTEIN 1"/>
    <property type="match status" value="1"/>
</dbReference>
<dbReference type="WBParaSite" id="TASK_0000541601-mRNA-1">
    <property type="protein sequence ID" value="TASK_0000541601-mRNA-1"/>
    <property type="gene ID" value="TASK_0000541601"/>
</dbReference>
<dbReference type="Gene3D" id="3.60.15.10">
    <property type="entry name" value="Ribonuclease Z/Hydroxyacylglutathione hydrolase-like"/>
    <property type="match status" value="1"/>
</dbReference>
<keyword evidence="3" id="KW-1185">Reference proteome</keyword>
<evidence type="ECO:0000313" key="4">
    <source>
        <dbReference type="WBParaSite" id="TASK_0000541601-mRNA-1"/>
    </source>
</evidence>
<dbReference type="PANTHER" id="PTHR23200">
    <property type="entry name" value="METALLO-BETA-LACTAMASE DOMAIN-CONTAINING PROTEIN 1"/>
    <property type="match status" value="1"/>
</dbReference>
<reference evidence="4" key="1">
    <citation type="submission" date="2016-04" db="UniProtKB">
        <authorList>
            <consortium name="WormBaseParasite"/>
        </authorList>
    </citation>
    <scope>IDENTIFICATION</scope>
</reference>
<organism evidence="4">
    <name type="scientific">Taenia asiatica</name>
    <name type="common">Asian tapeworm</name>
    <dbReference type="NCBI Taxonomy" id="60517"/>
    <lineage>
        <taxon>Eukaryota</taxon>
        <taxon>Metazoa</taxon>
        <taxon>Spiralia</taxon>
        <taxon>Lophotrochozoa</taxon>
        <taxon>Platyhelminthes</taxon>
        <taxon>Cestoda</taxon>
        <taxon>Eucestoda</taxon>
        <taxon>Cyclophyllidea</taxon>
        <taxon>Taeniidae</taxon>
        <taxon>Taenia</taxon>
    </lineage>
</organism>
<dbReference type="InterPro" id="IPR029063">
    <property type="entry name" value="SAM-dependent_MTases_sf"/>
</dbReference>
<dbReference type="Pfam" id="PF08241">
    <property type="entry name" value="Methyltransf_11"/>
    <property type="match status" value="1"/>
</dbReference>
<feature type="domain" description="Methyltransferase type 11" evidence="1">
    <location>
        <begin position="348"/>
        <end position="426"/>
    </location>
</feature>
<dbReference type="AlphaFoldDB" id="A0A0R3W5L4"/>
<dbReference type="InterPro" id="IPR013216">
    <property type="entry name" value="Methyltransf_11"/>
</dbReference>
<gene>
    <name evidence="2" type="ORF">TASK_LOCUS5417</name>
</gene>
<dbReference type="EMBL" id="UYRS01018413">
    <property type="protein sequence ID" value="VDK35059.1"/>
    <property type="molecule type" value="Genomic_DNA"/>
</dbReference>
<evidence type="ECO:0000313" key="2">
    <source>
        <dbReference type="EMBL" id="VDK35059.1"/>
    </source>
</evidence>